<feature type="region of interest" description="Disordered" evidence="1">
    <location>
        <begin position="2140"/>
        <end position="2173"/>
    </location>
</feature>
<dbReference type="SMART" id="SM00261">
    <property type="entry name" value="FU"/>
    <property type="match status" value="6"/>
</dbReference>
<accession>Q23RM7</accession>
<sequence>MILNKFAIIVFAFITLIIKITFCQPVQRNPGAGGVSLFFSLPLTISIPPSTPYMTFVFDNTLGLSFTSIQSVGFGAIGSQGVCQSTNSAIISTATLAQNKISIQYPFTLLSASSQIQCNGVSYNPKWMNVQLIGTFEYGGTININAYYDTQRNGISNQFGSAAQLDVLPDQITDSSINFSLSATPSQVISQLGQYTLLITTPLLAAQINQIVLLLPMYWYPDTALPSGCQQTSTPVSTSFSSTLLQNLSASVTTNIATSLYSVTLSFQQISLGGQAVDLTFQMTNPFTSANIVLEGQFLQVQASFNYYTASSTPLTAFQTSFTSTNINAQPTQFSNCNNNGAAQILCSSTSSGTYTNSACLSGQTMFVKIIIYPVFFQDIYSSVQFTLSNIPPNQSPITGITMQIINSSPSTTDVGLTITSSVSINNQIILFPQYLTGAYTYLSYPFICMANPYTQYLSVTIPNFQLPYDIDGLLMSAQFYVQPFLPAQSYSQAYQRDTSSASILNASCGNTQLQINKNFFSSAQVITANPSDLQVGATQATHIVKIISKYTFVSSVGKIQLTLPPTLSINPSGTFSCTAKLLLPDQSLVSITVTSCTYTGSPVIITLSYSYGGTLQATGFVFTFNQVINPTQIQYSGNFQASTFLRNGSVSDANDPSQTNFGFYTQPAPFSTANLVNNGIGTKLVYTFSPYTLTLASPVTMLAGDQILVNFPSYISEINSISITTPSSSLSATSSNNQVPLVLSVSQNIPASTSIIIQFTIRNPPVSNLDYTFTIVAQKATPTIYLQSNINYGSADSITPTGFSSFIVSSSSPQNLANAVYSVSFTPNVLLQNPSTMILTFIAPTTTHNFLTTGSTTCSAVTNSLIISCTPNSPSTNQLTITLNSMISPAASYQFTIQNVLNYMSLAPFIIKGDIGYSQNQVGNESTSTISNTQILSLSAVTLSIQNYILGIQSQYQFSINNVSPFPALGNMIITTTNLVAFIVPSTVSVNLSACPGTSTASQLNLSCYPNQDSSTITIQAVNNPTQLIQQSTTPFVITLNEIVGGNSYAIKSYTSSNLVYTNQCNISSFCKTCQNSNQSICQSCYSTNSITYQSSTVYVQETILNQATSFQSCVASCPQQSYQTSQAGQAVCLQCDLSCATCINSSTNCTSCSGNLYLDTTTNTCNTTCPAKYFKSSNNQCQLCSSVGNCLTCTSANVCTSCDITLYLQNTQCVTQCDSQYYVGNGGRQCMPCPTGCNTCTSALNCTSCSVGYIQFQTTCVQSCPQGYSKLIQNGVYVCGVCDPKCKTCDTLSTTCTSCYDYTYLYNQTCVTQSQIPEGYYGDNTTWTVQPCMTYCISCSFKALCNTCASQAVIYQGICYASCPSNVPVPDGAGGCKEAIIPTAISDNNTKIVPFPMLLSCIAFCISVYFSKYEKPQTFVPGCIVGFCALFEWISWIILIGISFSNDGATSITTITAVIGFVLIYLINFVYFMLYKKNISPDPSFMEWQLQHKNRICKNVSIFFSCVISFKIQKIIFCKYFNQIFFKAKLKDIDLLTPFNKMSIFSIIFNSFLIIFSASVFSYRHQNSTQIYILSLDTLLVTIFMIIFMIWEALKNEAFFDENYNLKFDQMSYFTQRFFPFDQSYMERAKQRSVYGHLKNSESNSSLIDFGKENKVTKVEQLQQPQSQIMDPNDISTNAALDRNVINNSNYGAPYLIQDEISESSKPGKKRQFEKRHIAPVFDNKNFPPIQENSLEDEDEDFYEEDIQNQSMKKMVGVQNSRQGLVNPNGFARNKFISLDDQQDLENQRNNHLNNSTGLRNNQTNSFNKNNCNEEITSQYNQADKIYQNPQQQQGQKINKGSTGVHLQEDEIYYEEQENQKQFSKQQNVEKLQEKTAMIAVSSMICGAATSKDTKVDVDKNENITKQVNLQKNLNHKVEISQKQVHLQSNIDNLKEDNSQIPEISQAKGVVTETGITENEKIKNEKQKSNQNENNIDKQSNISKRNLNIIKNENESNICQEINKINEMGNKQDSINNQDKNINDKEHNLTDRNSIVKEEENKFNLSKNVINPSNKKADGNENLFYFNNPLNSQNEKNQNSSKLNKEKNKNIKMNQQRDAFDENLSKKNKQGKNSKMITPIQSQLEKNNNQEIQKANQNGISDFNGANQNQKTTESKSKQANDIQNAEENKVERIMPIVEDLDEDLSKQDKNLNEIEKKQKIITSHYNLDGNTLKKQAPQKNNLLGISDSDEKFNQNLNNINEQAQQKNNIYDSDESLHSVSEADANFNEISPSDFNILNQRYEEDFNLRGPQLASQVQLNQQSLRYLNRNITSNQSEDIENTKIISSITQNEQGLHALQQSNRNTSLNILSAQNFQNEFKMPQNEQKQGRIVNGSLFQDANSVSINIKQNRQPHQQGKLNNQNLTNENKNENSNSILPNPNMNSNKVDQMLVENLDNFNKTFNSATTPQAQYQRNFNLSFNNQDPQMSQTQMYRGNMSSRSKGNYSPSSQNITYKVPATDLQKLKSLEQIYLQRIEANSKTSQASRKNILKNKKKKIQREISQDPNFKQDSIKQMKSPNRVSEIYFGERVQNIEPYVFNQNGEDGMDFEEDFEPENLNFESNF</sequence>
<dbReference type="EMBL" id="GG662644">
    <property type="protein sequence ID" value="EAR99021.4"/>
    <property type="molecule type" value="Genomic_DNA"/>
</dbReference>
<keyword evidence="2 4" id="KW-0812">Transmembrane</keyword>
<feature type="transmembrane region" description="Helical" evidence="2">
    <location>
        <begin position="1424"/>
        <end position="1446"/>
    </location>
</feature>
<reference evidence="5" key="1">
    <citation type="journal article" date="2006" name="PLoS Biol.">
        <title>Macronuclear genome sequence of the ciliate Tetrahymena thermophila, a model eukaryote.</title>
        <authorList>
            <person name="Eisen J.A."/>
            <person name="Coyne R.S."/>
            <person name="Wu M."/>
            <person name="Wu D."/>
            <person name="Thiagarajan M."/>
            <person name="Wortman J.R."/>
            <person name="Badger J.H."/>
            <person name="Ren Q."/>
            <person name="Amedeo P."/>
            <person name="Jones K.M."/>
            <person name="Tallon L.J."/>
            <person name="Delcher A.L."/>
            <person name="Salzberg S.L."/>
            <person name="Silva J.C."/>
            <person name="Haas B.J."/>
            <person name="Majoros W.H."/>
            <person name="Farzad M."/>
            <person name="Carlton J.M."/>
            <person name="Smith R.K. Jr."/>
            <person name="Garg J."/>
            <person name="Pearlman R.E."/>
            <person name="Karrer K.M."/>
            <person name="Sun L."/>
            <person name="Manning G."/>
            <person name="Elde N.C."/>
            <person name="Turkewitz A.P."/>
            <person name="Asai D.J."/>
            <person name="Wilkes D.E."/>
            <person name="Wang Y."/>
            <person name="Cai H."/>
            <person name="Collins K."/>
            <person name="Stewart B.A."/>
            <person name="Lee S.R."/>
            <person name="Wilamowska K."/>
            <person name="Weinberg Z."/>
            <person name="Ruzzo W.L."/>
            <person name="Wloga D."/>
            <person name="Gaertig J."/>
            <person name="Frankel J."/>
            <person name="Tsao C.-C."/>
            <person name="Gorovsky M.A."/>
            <person name="Keeling P.J."/>
            <person name="Waller R.F."/>
            <person name="Patron N.J."/>
            <person name="Cherry J.M."/>
            <person name="Stover N.A."/>
            <person name="Krieger C.J."/>
            <person name="del Toro C."/>
            <person name="Ryder H.F."/>
            <person name="Williamson S.C."/>
            <person name="Barbeau R.A."/>
            <person name="Hamilton E.P."/>
            <person name="Orias E."/>
        </authorList>
    </citation>
    <scope>NUCLEOTIDE SEQUENCE [LARGE SCALE GENOMIC DNA]</scope>
    <source>
        <strain evidence="5">SB210</strain>
    </source>
</reference>
<protein>
    <submittedName>
        <fullName evidence="4">Transmembrane protein, putative</fullName>
    </submittedName>
</protein>
<dbReference type="CDD" id="cd00064">
    <property type="entry name" value="FU"/>
    <property type="match status" value="4"/>
</dbReference>
<feature type="transmembrane region" description="Helical" evidence="2">
    <location>
        <begin position="1452"/>
        <end position="1477"/>
    </location>
</feature>
<feature type="compositionally biased region" description="Polar residues" evidence="1">
    <location>
        <begin position="2013"/>
        <end position="2022"/>
    </location>
</feature>
<dbReference type="Gene3D" id="2.10.220.10">
    <property type="entry name" value="Hormone Receptor, Insulin-like Growth Factor Receptor 1, Chain A, domain 2"/>
    <property type="match status" value="4"/>
</dbReference>
<feature type="transmembrane region" description="Helical" evidence="2">
    <location>
        <begin position="1573"/>
        <end position="1593"/>
    </location>
</feature>
<feature type="compositionally biased region" description="Polar residues" evidence="1">
    <location>
        <begin position="2140"/>
        <end position="2154"/>
    </location>
</feature>
<dbReference type="InParanoid" id="Q23RM7"/>
<name>Q23RM7_TETTS</name>
<feature type="compositionally biased region" description="Low complexity" evidence="1">
    <location>
        <begin position="2072"/>
        <end position="2084"/>
    </location>
</feature>
<feature type="compositionally biased region" description="Basic and acidic residues" evidence="1">
    <location>
        <begin position="1960"/>
        <end position="1970"/>
    </location>
</feature>
<feature type="transmembrane region" description="Helical" evidence="2">
    <location>
        <begin position="1394"/>
        <end position="1412"/>
    </location>
</feature>
<feature type="region of interest" description="Disordered" evidence="1">
    <location>
        <begin position="2013"/>
        <end position="2036"/>
    </location>
</feature>
<evidence type="ECO:0000313" key="4">
    <source>
        <dbReference type="EMBL" id="EAR99021.4"/>
    </source>
</evidence>
<gene>
    <name evidence="4" type="ORF">TTHERM_00384650</name>
</gene>
<dbReference type="PANTHER" id="PTHR23275:SF100">
    <property type="entry name" value="EGF-LIKE DOMAIN-CONTAINING PROTEIN"/>
    <property type="match status" value="1"/>
</dbReference>
<dbReference type="Proteomes" id="UP000009168">
    <property type="component" value="Unassembled WGS sequence"/>
</dbReference>
<feature type="region of interest" description="Disordered" evidence="1">
    <location>
        <begin position="2392"/>
        <end position="2423"/>
    </location>
</feature>
<keyword evidence="5" id="KW-1185">Reference proteome</keyword>
<dbReference type="PANTHER" id="PTHR23275">
    <property type="entry name" value="CABRIOLET.-RELATED"/>
    <property type="match status" value="1"/>
</dbReference>
<keyword evidence="2" id="KW-1133">Transmembrane helix</keyword>
<feature type="compositionally biased region" description="Basic and acidic residues" evidence="1">
    <location>
        <begin position="2023"/>
        <end position="2036"/>
    </location>
</feature>
<dbReference type="OrthoDB" id="3937590at2759"/>
<dbReference type="SUPFAM" id="SSF57184">
    <property type="entry name" value="Growth factor receptor domain"/>
    <property type="match status" value="2"/>
</dbReference>
<keyword evidence="2" id="KW-0472">Membrane</keyword>
<keyword evidence="3" id="KW-0732">Signal</keyword>
<dbReference type="InterPro" id="IPR052798">
    <property type="entry name" value="Giardia_VSA"/>
</dbReference>
<evidence type="ECO:0000256" key="2">
    <source>
        <dbReference type="SAM" id="Phobius"/>
    </source>
</evidence>
<dbReference type="InterPro" id="IPR006212">
    <property type="entry name" value="Furin_repeat"/>
</dbReference>
<dbReference type="KEGG" id="tet:TTHERM_00384650"/>
<feature type="region of interest" description="Disordered" evidence="1">
    <location>
        <begin position="2050"/>
        <end position="2117"/>
    </location>
</feature>
<dbReference type="RefSeq" id="XP_001019266.4">
    <property type="nucleotide sequence ID" value="XM_001019266.4"/>
</dbReference>
<evidence type="ECO:0000256" key="3">
    <source>
        <dbReference type="SAM" id="SignalP"/>
    </source>
</evidence>
<feature type="transmembrane region" description="Helical" evidence="2">
    <location>
        <begin position="1544"/>
        <end position="1566"/>
    </location>
</feature>
<dbReference type="eggNOG" id="KOG3525">
    <property type="taxonomic scope" value="Eukaryota"/>
</dbReference>
<dbReference type="InterPro" id="IPR009030">
    <property type="entry name" value="Growth_fac_rcpt_cys_sf"/>
</dbReference>
<feature type="compositionally biased region" description="Low complexity" evidence="1">
    <location>
        <begin position="2400"/>
        <end position="2417"/>
    </location>
</feature>
<proteinExistence type="predicted"/>
<feature type="transmembrane region" description="Helical" evidence="2">
    <location>
        <begin position="1498"/>
        <end position="1524"/>
    </location>
</feature>
<dbReference type="HOGENOM" id="CLU_227897_0_0_1"/>
<dbReference type="GeneID" id="7834853"/>
<evidence type="ECO:0000313" key="5">
    <source>
        <dbReference type="Proteomes" id="UP000009168"/>
    </source>
</evidence>
<feature type="signal peptide" evidence="3">
    <location>
        <begin position="1"/>
        <end position="23"/>
    </location>
</feature>
<organism evidence="4 5">
    <name type="scientific">Tetrahymena thermophila (strain SB210)</name>
    <dbReference type="NCBI Taxonomy" id="312017"/>
    <lineage>
        <taxon>Eukaryota</taxon>
        <taxon>Sar</taxon>
        <taxon>Alveolata</taxon>
        <taxon>Ciliophora</taxon>
        <taxon>Intramacronucleata</taxon>
        <taxon>Oligohymenophorea</taxon>
        <taxon>Hymenostomatida</taxon>
        <taxon>Tetrahymenina</taxon>
        <taxon>Tetrahymenidae</taxon>
        <taxon>Tetrahymena</taxon>
    </lineage>
</organism>
<feature type="region of interest" description="Disordered" evidence="1">
    <location>
        <begin position="1957"/>
        <end position="1982"/>
    </location>
</feature>
<evidence type="ECO:0000256" key="1">
    <source>
        <dbReference type="SAM" id="MobiDB-lite"/>
    </source>
</evidence>
<feature type="chain" id="PRO_5004202085" evidence="3">
    <location>
        <begin position="24"/>
        <end position="2605"/>
    </location>
</feature>